<accession>A0A1H1FPG2</accession>
<dbReference type="EMBL" id="FNKD01000004">
    <property type="protein sequence ID" value="SDR02765.1"/>
    <property type="molecule type" value="Genomic_DNA"/>
</dbReference>
<feature type="transmembrane region" description="Helical" evidence="1">
    <location>
        <begin position="20"/>
        <end position="37"/>
    </location>
</feature>
<evidence type="ECO:0000313" key="3">
    <source>
        <dbReference type="Proteomes" id="UP000199444"/>
    </source>
</evidence>
<dbReference type="Proteomes" id="UP000199444">
    <property type="component" value="Unassembled WGS sequence"/>
</dbReference>
<keyword evidence="3" id="KW-1185">Reference proteome</keyword>
<gene>
    <name evidence="2" type="ORF">SAMN05216231_3332</name>
</gene>
<protein>
    <submittedName>
        <fullName evidence="2">Uncharacterized protein</fullName>
    </submittedName>
</protein>
<dbReference type="RefSeq" id="WP_092494074.1">
    <property type="nucleotide sequence ID" value="NZ_FNKD01000004.1"/>
</dbReference>
<keyword evidence="1" id="KW-1133">Transmembrane helix</keyword>
<evidence type="ECO:0000313" key="2">
    <source>
        <dbReference type="EMBL" id="SDR02765.1"/>
    </source>
</evidence>
<reference evidence="2 3" key="1">
    <citation type="submission" date="2016-10" db="EMBL/GenBank/DDBJ databases">
        <authorList>
            <person name="de Groot N.N."/>
        </authorList>
    </citation>
    <scope>NUCLEOTIDE SEQUENCE [LARGE SCALE GENOMIC DNA]</scope>
    <source>
        <strain evidence="2 3">CGMCC 1.10449</strain>
    </source>
</reference>
<dbReference type="AlphaFoldDB" id="A0A1H1FPG2"/>
<keyword evidence="1" id="KW-0812">Transmembrane</keyword>
<name>A0A1H1FPG2_9BACI</name>
<proteinExistence type="predicted"/>
<evidence type="ECO:0000256" key="1">
    <source>
        <dbReference type="SAM" id="Phobius"/>
    </source>
</evidence>
<keyword evidence="1" id="KW-0472">Membrane</keyword>
<organism evidence="2 3">
    <name type="scientific">Virgibacillus salinus</name>
    <dbReference type="NCBI Taxonomy" id="553311"/>
    <lineage>
        <taxon>Bacteria</taxon>
        <taxon>Bacillati</taxon>
        <taxon>Bacillota</taxon>
        <taxon>Bacilli</taxon>
        <taxon>Bacillales</taxon>
        <taxon>Bacillaceae</taxon>
        <taxon>Virgibacillus</taxon>
    </lineage>
</organism>
<sequence>MVSGNMVPSFPSSVVTLRLLFYNLLFFTFNTLITELVDRRPFAEQVFITTLTLIGSLSQQY</sequence>